<keyword evidence="3" id="KW-0963">Cytoplasm</keyword>
<evidence type="ECO:0000313" key="6">
    <source>
        <dbReference type="Proteomes" id="UP000053872"/>
    </source>
</evidence>
<dbReference type="EMBL" id="AKCR02000306">
    <property type="protein sequence ID" value="PKK17520.1"/>
    <property type="molecule type" value="Genomic_DNA"/>
</dbReference>
<protein>
    <submittedName>
        <fullName evidence="5">Dynactin subunit 2-like</fullName>
    </submittedName>
</protein>
<gene>
    <name evidence="5" type="ORF">A306_00014226</name>
</gene>
<dbReference type="Pfam" id="PF04912">
    <property type="entry name" value="Dynamitin"/>
    <property type="match status" value="1"/>
</dbReference>
<name>A0A2I0LJB2_COLLI</name>
<evidence type="ECO:0000256" key="4">
    <source>
        <dbReference type="ARBA" id="ARBA00023017"/>
    </source>
</evidence>
<sequence>METMQVLQAKVNILDVAVLDQVEARLQSVLGKVNEMAKHKAMAQDTDTQSKIQQLHETLQRWDPVATALPDVVQRLGGLRERVLRPPGIVPPAGPFSKCIHVSIFG</sequence>
<comment type="subcellular location">
    <subcellularLocation>
        <location evidence="1">Cytoplasm</location>
    </subcellularLocation>
</comment>
<evidence type="ECO:0000256" key="2">
    <source>
        <dbReference type="ARBA" id="ARBA00006176"/>
    </source>
</evidence>
<comment type="similarity">
    <text evidence="2">Belongs to the dynactin subunit 2 family.</text>
</comment>
<dbReference type="InterPro" id="IPR028133">
    <property type="entry name" value="Dynamitin"/>
</dbReference>
<dbReference type="Proteomes" id="UP000053872">
    <property type="component" value="Unassembled WGS sequence"/>
</dbReference>
<keyword evidence="4" id="KW-0243">Dynein</keyword>
<dbReference type="KEGG" id="clv:102087376"/>
<dbReference type="GO" id="GO:0007017">
    <property type="term" value="P:microtubule-based process"/>
    <property type="evidence" value="ECO:0007669"/>
    <property type="project" value="InterPro"/>
</dbReference>
<dbReference type="GO" id="GO:0005737">
    <property type="term" value="C:cytoplasm"/>
    <property type="evidence" value="ECO:0007669"/>
    <property type="project" value="UniProtKB-SubCell"/>
</dbReference>
<keyword evidence="6" id="KW-1185">Reference proteome</keyword>
<dbReference type="GO" id="GO:0030286">
    <property type="term" value="C:dynein complex"/>
    <property type="evidence" value="ECO:0007669"/>
    <property type="project" value="UniProtKB-KW"/>
</dbReference>
<dbReference type="PANTHER" id="PTHR15346">
    <property type="entry name" value="DYNACTIN SUBUNIT"/>
    <property type="match status" value="1"/>
</dbReference>
<dbReference type="STRING" id="8932.A0A2I0LJB2"/>
<reference evidence="5 6" key="1">
    <citation type="journal article" date="2013" name="Science">
        <title>Genomic diversity and evolution of the head crest in the rock pigeon.</title>
        <authorList>
            <person name="Shapiro M.D."/>
            <person name="Kronenberg Z."/>
            <person name="Li C."/>
            <person name="Domyan E.T."/>
            <person name="Pan H."/>
            <person name="Campbell M."/>
            <person name="Tan H."/>
            <person name="Huff C.D."/>
            <person name="Hu H."/>
            <person name="Vickrey A.I."/>
            <person name="Nielsen S.C."/>
            <person name="Stringham S.A."/>
            <person name="Hu H."/>
            <person name="Willerslev E."/>
            <person name="Gilbert M.T."/>
            <person name="Yandell M."/>
            <person name="Zhang G."/>
            <person name="Wang J."/>
        </authorList>
    </citation>
    <scope>NUCLEOTIDE SEQUENCE [LARGE SCALE GENOMIC DNA]</scope>
    <source>
        <tissue evidence="5">Blood</tissue>
    </source>
</reference>
<evidence type="ECO:0000256" key="1">
    <source>
        <dbReference type="ARBA" id="ARBA00004496"/>
    </source>
</evidence>
<evidence type="ECO:0000313" key="5">
    <source>
        <dbReference type="EMBL" id="PKK17520.1"/>
    </source>
</evidence>
<dbReference type="InParanoid" id="A0A2I0LJB2"/>
<evidence type="ECO:0000256" key="3">
    <source>
        <dbReference type="ARBA" id="ARBA00022490"/>
    </source>
</evidence>
<dbReference type="GO" id="GO:0005869">
    <property type="term" value="C:dynactin complex"/>
    <property type="evidence" value="ECO:0007669"/>
    <property type="project" value="InterPro"/>
</dbReference>
<dbReference type="OrthoDB" id="4977at2759"/>
<proteinExistence type="inferred from homology"/>
<comment type="caution">
    <text evidence="5">The sequence shown here is derived from an EMBL/GenBank/DDBJ whole genome shotgun (WGS) entry which is preliminary data.</text>
</comment>
<organism evidence="5 6">
    <name type="scientific">Columba livia</name>
    <name type="common">Rock dove</name>
    <dbReference type="NCBI Taxonomy" id="8932"/>
    <lineage>
        <taxon>Eukaryota</taxon>
        <taxon>Metazoa</taxon>
        <taxon>Chordata</taxon>
        <taxon>Craniata</taxon>
        <taxon>Vertebrata</taxon>
        <taxon>Euteleostomi</taxon>
        <taxon>Archelosauria</taxon>
        <taxon>Archosauria</taxon>
        <taxon>Dinosauria</taxon>
        <taxon>Saurischia</taxon>
        <taxon>Theropoda</taxon>
        <taxon>Coelurosauria</taxon>
        <taxon>Aves</taxon>
        <taxon>Neognathae</taxon>
        <taxon>Neoaves</taxon>
        <taxon>Columbimorphae</taxon>
        <taxon>Columbiformes</taxon>
        <taxon>Columbidae</taxon>
        <taxon>Columba</taxon>
    </lineage>
</organism>
<dbReference type="AlphaFoldDB" id="A0A2I0LJB2"/>
<accession>A0A2I0LJB2</accession>